<dbReference type="KEGG" id="aep:AMC99_00746"/>
<dbReference type="RefSeq" id="WP_061922902.1">
    <property type="nucleotide sequence ID" value="NZ_CP012669.1"/>
</dbReference>
<name>A0A0M4MUK6_9SPHN</name>
<evidence type="ECO:0000313" key="2">
    <source>
        <dbReference type="EMBL" id="ALE16050.1"/>
    </source>
</evidence>
<protein>
    <recommendedName>
        <fullName evidence="4">DUF304 domain-containing protein</fullName>
    </recommendedName>
</protein>
<proteinExistence type="predicted"/>
<reference evidence="2 3" key="1">
    <citation type="submission" date="2015-09" db="EMBL/GenBank/DDBJ databases">
        <title>Complete genome sequence of a benzo[a]pyrene-degrading bacterium Altererythrobacter epoxidivorans CGMCC 1.7731T.</title>
        <authorList>
            <person name="Li Z."/>
            <person name="Cheng H."/>
            <person name="Huo Y."/>
            <person name="Xu X."/>
        </authorList>
    </citation>
    <scope>NUCLEOTIDE SEQUENCE [LARGE SCALE GENOMIC DNA]</scope>
    <source>
        <strain evidence="2 3">CGMCC 1.7731</strain>
    </source>
</reference>
<keyword evidence="1" id="KW-1133">Transmembrane helix</keyword>
<dbReference type="Proteomes" id="UP000057938">
    <property type="component" value="Chromosome"/>
</dbReference>
<keyword evidence="1" id="KW-0472">Membrane</keyword>
<dbReference type="PATRIC" id="fig|361183.4.peg.730"/>
<accession>A0A0M4MUK6</accession>
<evidence type="ECO:0000256" key="1">
    <source>
        <dbReference type="SAM" id="Phobius"/>
    </source>
</evidence>
<gene>
    <name evidence="2" type="ORF">AMC99_00746</name>
</gene>
<organism evidence="2 3">
    <name type="scientific">Altererythrobacter epoxidivorans</name>
    <dbReference type="NCBI Taxonomy" id="361183"/>
    <lineage>
        <taxon>Bacteria</taxon>
        <taxon>Pseudomonadati</taxon>
        <taxon>Pseudomonadota</taxon>
        <taxon>Alphaproteobacteria</taxon>
        <taxon>Sphingomonadales</taxon>
        <taxon>Erythrobacteraceae</taxon>
        <taxon>Altererythrobacter</taxon>
    </lineage>
</organism>
<keyword evidence="3" id="KW-1185">Reference proteome</keyword>
<feature type="transmembrane region" description="Helical" evidence="1">
    <location>
        <begin position="73"/>
        <end position="95"/>
    </location>
</feature>
<evidence type="ECO:0008006" key="4">
    <source>
        <dbReference type="Google" id="ProtNLM"/>
    </source>
</evidence>
<dbReference type="AlphaFoldDB" id="A0A0M4MUK6"/>
<feature type="transmembrane region" description="Helical" evidence="1">
    <location>
        <begin position="38"/>
        <end position="61"/>
    </location>
</feature>
<keyword evidence="1" id="KW-0812">Transmembrane</keyword>
<dbReference type="OrthoDB" id="199424at2"/>
<dbReference type="EMBL" id="CP012669">
    <property type="protein sequence ID" value="ALE16050.1"/>
    <property type="molecule type" value="Genomic_DNA"/>
</dbReference>
<evidence type="ECO:0000313" key="3">
    <source>
        <dbReference type="Proteomes" id="UP000057938"/>
    </source>
</evidence>
<sequence>MDGLKFSQDALDLALRRELRVGERVVWQARPLPRVQKLAFWIYLFAIPWTAFSVFWTVMAAQGIEASSGPGGWLAWAFPLFGVPFVVVGLGMLLTPFKPLYDRNKILFAVTNERLLEIRLHGSLSVRSVPTSRIGLIERMENRDGSGFLKVAIGVGKDSDGDSTVEHMAIGQVPDVMTAYEKISEIGRRAIEKRDRSPLD</sequence>